<dbReference type="GeneID" id="33057799"/>
<dbReference type="Proteomes" id="UP000001021">
    <property type="component" value="Chromosome"/>
</dbReference>
<dbReference type="PANTHER" id="PTHR35851">
    <property type="entry name" value="CELL DIVISION PROTEIN FTSQ"/>
    <property type="match status" value="1"/>
</dbReference>
<dbReference type="GO" id="GO:0090529">
    <property type="term" value="P:cell septum assembly"/>
    <property type="evidence" value="ECO:0007669"/>
    <property type="project" value="InterPro"/>
</dbReference>
<keyword evidence="7 9" id="KW-0472">Membrane</keyword>
<dbReference type="PANTHER" id="PTHR35851:SF1">
    <property type="entry name" value="CELL DIVISION PROTEIN FTSQ"/>
    <property type="match status" value="1"/>
</dbReference>
<evidence type="ECO:0000256" key="8">
    <source>
        <dbReference type="ARBA" id="ARBA00023306"/>
    </source>
</evidence>
<dbReference type="EMBL" id="CR925678">
    <property type="protein sequence ID" value="CAI27188.1"/>
    <property type="molecule type" value="Genomic_DNA"/>
</dbReference>
<dbReference type="Pfam" id="PF03799">
    <property type="entry name" value="FtsQ_DivIB_C"/>
    <property type="match status" value="1"/>
</dbReference>
<feature type="transmembrane region" description="Helical" evidence="9">
    <location>
        <begin position="34"/>
        <end position="55"/>
    </location>
</feature>
<evidence type="ECO:0000256" key="9">
    <source>
        <dbReference type="SAM" id="Phobius"/>
    </source>
</evidence>
<dbReference type="Pfam" id="PF08478">
    <property type="entry name" value="POTRA_1"/>
    <property type="match status" value="1"/>
</dbReference>
<dbReference type="PROSITE" id="PS51779">
    <property type="entry name" value="POTRA"/>
    <property type="match status" value="1"/>
</dbReference>
<evidence type="ECO:0000256" key="2">
    <source>
        <dbReference type="ARBA" id="ARBA00022475"/>
    </source>
</evidence>
<dbReference type="InterPro" id="IPR013685">
    <property type="entry name" value="POTRA_FtsQ_type"/>
</dbReference>
<proteinExistence type="predicted"/>
<dbReference type="InterPro" id="IPR034746">
    <property type="entry name" value="POTRA"/>
</dbReference>
<dbReference type="InterPro" id="IPR005548">
    <property type="entry name" value="Cell_div_FtsQ/DivIB_C"/>
</dbReference>
<dbReference type="RefSeq" id="WP_011155342.1">
    <property type="nucleotide sequence ID" value="NC_005295.2"/>
</dbReference>
<dbReference type="Gene3D" id="3.10.20.310">
    <property type="entry name" value="membrane protein fhac"/>
    <property type="match status" value="1"/>
</dbReference>
<keyword evidence="5 9" id="KW-0812">Transmembrane</keyword>
<name>A0A0H3M8W8_EHRRW</name>
<dbReference type="KEGG" id="eru:Erum6620"/>
<keyword evidence="8" id="KW-0131">Cell cycle</keyword>
<keyword evidence="4 11" id="KW-0132">Cell division</keyword>
<evidence type="ECO:0000256" key="1">
    <source>
        <dbReference type="ARBA" id="ARBA00004370"/>
    </source>
</evidence>
<keyword evidence="12" id="KW-1185">Reference proteome</keyword>
<dbReference type="HOGENOM" id="CLU_061141_3_0_5"/>
<evidence type="ECO:0000259" key="10">
    <source>
        <dbReference type="PROSITE" id="PS51779"/>
    </source>
</evidence>
<dbReference type="InterPro" id="IPR026579">
    <property type="entry name" value="FtsQ"/>
</dbReference>
<organism evidence="11 12">
    <name type="scientific">Ehrlichia ruminantium (strain Welgevonden)</name>
    <dbReference type="NCBI Taxonomy" id="254945"/>
    <lineage>
        <taxon>Bacteria</taxon>
        <taxon>Pseudomonadati</taxon>
        <taxon>Pseudomonadota</taxon>
        <taxon>Alphaproteobacteria</taxon>
        <taxon>Rickettsiales</taxon>
        <taxon>Anaplasmataceae</taxon>
        <taxon>Ehrlichia</taxon>
    </lineage>
</organism>
<dbReference type="GO" id="GO:0016020">
    <property type="term" value="C:membrane"/>
    <property type="evidence" value="ECO:0007669"/>
    <property type="project" value="UniProtKB-SubCell"/>
</dbReference>
<keyword evidence="6 9" id="KW-1133">Transmembrane helix</keyword>
<evidence type="ECO:0000256" key="3">
    <source>
        <dbReference type="ARBA" id="ARBA00022519"/>
    </source>
</evidence>
<comment type="subcellular location">
    <subcellularLocation>
        <location evidence="1">Membrane</location>
    </subcellularLocation>
</comment>
<reference evidence="11 12" key="1">
    <citation type="journal article" date="2006" name="J. Bacteriol.">
        <title>Comparative genomic analysis of three strains of Ehrlichia ruminantium reveals an active process of genome size plasticity.</title>
        <authorList>
            <person name="Frutos R."/>
            <person name="Viari A."/>
            <person name="Ferraz C."/>
            <person name="Morgat A."/>
            <person name="Eychenie S."/>
            <person name="Kandassami Y."/>
            <person name="Chantal I."/>
            <person name="Bensaid A."/>
            <person name="Coissac E."/>
            <person name="Vachiery N."/>
            <person name="Demaille J."/>
            <person name="Martinez D."/>
        </authorList>
    </citation>
    <scope>NUCLEOTIDE SEQUENCE [LARGE SCALE GENOMIC DNA]</scope>
    <source>
        <strain evidence="11 12">Welgevonden</strain>
    </source>
</reference>
<keyword evidence="3" id="KW-0997">Cell inner membrane</keyword>
<feature type="domain" description="POTRA" evidence="10">
    <location>
        <begin position="81"/>
        <end position="147"/>
    </location>
</feature>
<evidence type="ECO:0000313" key="12">
    <source>
        <dbReference type="Proteomes" id="UP000001021"/>
    </source>
</evidence>
<keyword evidence="2" id="KW-1003">Cell membrane</keyword>
<evidence type="ECO:0000256" key="6">
    <source>
        <dbReference type="ARBA" id="ARBA00022989"/>
    </source>
</evidence>
<dbReference type="KEGG" id="erw:ERWE_CDS_06940"/>
<sequence>MKETDDLNNVKEYQFSDNVEDFATSKVNKRKIRFSYKGLIIAIAVSVTITCFITTKVTSKFDNYSLVMLYRLSDQLVNCGFTVDKILIDGNEYVSSDEIRKLVDARSIFFVPLADLRNKIESSHPWIKSASVKRLLPNTLQITVQEYSAFANWYHDNKNSIIDSFGHVIVDNCSIRDDLTSIHGDGALTHLDFIREVVNDNTLVGGMVSSITYVDSHWWDIILSSGLNIKLPNNDPYAAWRELLNIYKASSEFLVWKTIDMRVPGKVNIMK</sequence>
<evidence type="ECO:0000313" key="11">
    <source>
        <dbReference type="EMBL" id="CAI27188.1"/>
    </source>
</evidence>
<evidence type="ECO:0000256" key="7">
    <source>
        <dbReference type="ARBA" id="ARBA00023136"/>
    </source>
</evidence>
<gene>
    <name evidence="11" type="primary">ftsQ</name>
    <name evidence="11" type="ordered locus">ERWE_CDS_06940</name>
</gene>
<dbReference type="AlphaFoldDB" id="A0A0H3M8W8"/>
<protein>
    <submittedName>
        <fullName evidence="11">Cell division protein ftsQ homolog</fullName>
    </submittedName>
</protein>
<evidence type="ECO:0000256" key="4">
    <source>
        <dbReference type="ARBA" id="ARBA00022618"/>
    </source>
</evidence>
<accession>A0A0H3M8W8</accession>
<dbReference type="eggNOG" id="COG1589">
    <property type="taxonomic scope" value="Bacteria"/>
</dbReference>
<evidence type="ECO:0000256" key="5">
    <source>
        <dbReference type="ARBA" id="ARBA00022692"/>
    </source>
</evidence>